<reference evidence="7" key="1">
    <citation type="submission" date="2008-01" db="EMBL/GenBank/DDBJ databases">
        <authorList>
            <person name="Fulton L."/>
            <person name="Clifton S."/>
            <person name="Fulton B."/>
            <person name="Xu J."/>
            <person name="Minx P."/>
            <person name="Pepin K.H."/>
            <person name="Johnson M."/>
            <person name="Thiruvilangam P."/>
            <person name="Bhonagiri V."/>
            <person name="Nash W.E."/>
            <person name="Mardis E.R."/>
            <person name="Wilson R.K."/>
        </authorList>
    </citation>
    <scope>NUCLEOTIDE SEQUENCE [LARGE SCALE GENOMIC DNA]</scope>
    <source>
        <strain evidence="7">DSM 17244</strain>
    </source>
</reference>
<dbReference type="InterPro" id="IPR013762">
    <property type="entry name" value="Integrase-like_cat_sf"/>
</dbReference>
<dbReference type="Gene3D" id="1.10.150.130">
    <property type="match status" value="1"/>
</dbReference>
<dbReference type="OrthoDB" id="9785687at2"/>
<sequence length="374" mass="44022">MGKRINTAKWSEKYQRWQINVQKDGVRRSFYSSVKGRNGQREANRKADNWLESSITNDNQTVEKLSIQFIEYQSLRVGKSRQENIKSHFKLYINKLIGNKKIANLTEQDLQNVLDFMYKKGKGYSYIDEVKRTILPFMKFLRKNKITTLNPEFLEVNPKARRKDKKGTLQPKDIYTLFRSPYTLLYGEKTKDIFIYAYRFAVVTGLRRGELLGLKWSDILRDINGSTILYVNRAVNEFGEITQGKTDNAKRSFILPQIAVEILEEQNIQQTCKSPYIFTDKYNERIRPQQLTARFRIYANYNKLSRHTLHELRHTFISLNKDNLSLSLLKDFVGHSPNMKTLSIYGHSIENETLEASKLINDRFNEILNKKNNY</sequence>
<gene>
    <name evidence="7" type="ORF">ANASTE_01587</name>
</gene>
<dbReference type="PANTHER" id="PTHR30349:SF41">
    <property type="entry name" value="INTEGRASE_RECOMBINASE PROTEIN MJ0367-RELATED"/>
    <property type="match status" value="1"/>
</dbReference>
<dbReference type="PROSITE" id="PS51900">
    <property type="entry name" value="CB"/>
    <property type="match status" value="1"/>
</dbReference>
<evidence type="ECO:0000259" key="5">
    <source>
        <dbReference type="PROSITE" id="PS51898"/>
    </source>
</evidence>
<keyword evidence="2 4" id="KW-0238">DNA-binding</keyword>
<dbReference type="GeneID" id="98000663"/>
<dbReference type="InterPro" id="IPR050090">
    <property type="entry name" value="Tyrosine_recombinase_XerCD"/>
</dbReference>
<dbReference type="Pfam" id="PF00589">
    <property type="entry name" value="Phage_integrase"/>
    <property type="match status" value="1"/>
</dbReference>
<dbReference type="PANTHER" id="PTHR30349">
    <property type="entry name" value="PHAGE INTEGRASE-RELATED"/>
    <property type="match status" value="1"/>
</dbReference>
<dbReference type="STRING" id="445971.ANASTE_01587"/>
<dbReference type="InterPro" id="IPR044068">
    <property type="entry name" value="CB"/>
</dbReference>
<dbReference type="AlphaFoldDB" id="B1CC87"/>
<dbReference type="GO" id="GO:0003677">
    <property type="term" value="F:DNA binding"/>
    <property type="evidence" value="ECO:0007669"/>
    <property type="project" value="UniProtKB-UniRule"/>
</dbReference>
<comment type="similarity">
    <text evidence="1">Belongs to the 'phage' integrase family.</text>
</comment>
<dbReference type="RefSeq" id="WP_007050354.1">
    <property type="nucleotide sequence ID" value="NZ_DS560019.1"/>
</dbReference>
<evidence type="ECO:0000256" key="3">
    <source>
        <dbReference type="ARBA" id="ARBA00023172"/>
    </source>
</evidence>
<dbReference type="InterPro" id="IPR011010">
    <property type="entry name" value="DNA_brk_join_enz"/>
</dbReference>
<protein>
    <submittedName>
        <fullName evidence="7">Site-specific recombinase, phage integrase family</fullName>
    </submittedName>
</protein>
<dbReference type="EMBL" id="ABIL02000006">
    <property type="protein sequence ID" value="EDS71884.1"/>
    <property type="molecule type" value="Genomic_DNA"/>
</dbReference>
<dbReference type="GO" id="GO:0006310">
    <property type="term" value="P:DNA recombination"/>
    <property type="evidence" value="ECO:0007669"/>
    <property type="project" value="UniProtKB-KW"/>
</dbReference>
<dbReference type="HOGENOM" id="CLU_751644_0_0_9"/>
<dbReference type="InterPro" id="IPR002104">
    <property type="entry name" value="Integrase_catalytic"/>
</dbReference>
<evidence type="ECO:0000256" key="4">
    <source>
        <dbReference type="PROSITE-ProRule" id="PRU01248"/>
    </source>
</evidence>
<evidence type="ECO:0000256" key="1">
    <source>
        <dbReference type="ARBA" id="ARBA00008857"/>
    </source>
</evidence>
<name>B1CC87_9FIRM</name>
<proteinExistence type="inferred from homology"/>
<feature type="domain" description="Tyr recombinase" evidence="5">
    <location>
        <begin position="172"/>
        <end position="359"/>
    </location>
</feature>
<evidence type="ECO:0000313" key="8">
    <source>
        <dbReference type="Proteomes" id="UP000005178"/>
    </source>
</evidence>
<dbReference type="Gene3D" id="1.10.443.10">
    <property type="entry name" value="Intergrase catalytic core"/>
    <property type="match status" value="1"/>
</dbReference>
<evidence type="ECO:0000313" key="7">
    <source>
        <dbReference type="EMBL" id="EDS71884.1"/>
    </source>
</evidence>
<dbReference type="Proteomes" id="UP000005178">
    <property type="component" value="Unassembled WGS sequence"/>
</dbReference>
<evidence type="ECO:0000259" key="6">
    <source>
        <dbReference type="PROSITE" id="PS51900"/>
    </source>
</evidence>
<dbReference type="InterPro" id="IPR010998">
    <property type="entry name" value="Integrase_recombinase_N"/>
</dbReference>
<dbReference type="PROSITE" id="PS51898">
    <property type="entry name" value="TYR_RECOMBINASE"/>
    <property type="match status" value="1"/>
</dbReference>
<reference evidence="7" key="2">
    <citation type="submission" date="2013-08" db="EMBL/GenBank/DDBJ databases">
        <title>Draft genome sequence of Anaerofustis stercorihominis (DSM 17244).</title>
        <authorList>
            <person name="Sudarsanam P."/>
            <person name="Ley R."/>
            <person name="Guruge J."/>
            <person name="Turnbaugh P.J."/>
            <person name="Mahowald M."/>
            <person name="Liep D."/>
            <person name="Gordon J."/>
        </authorList>
    </citation>
    <scope>NUCLEOTIDE SEQUENCE</scope>
    <source>
        <strain evidence="7">DSM 17244</strain>
    </source>
</reference>
<dbReference type="SUPFAM" id="SSF56349">
    <property type="entry name" value="DNA breaking-rejoining enzymes"/>
    <property type="match status" value="1"/>
</dbReference>
<keyword evidence="8" id="KW-1185">Reference proteome</keyword>
<feature type="domain" description="Core-binding (CB)" evidence="6">
    <location>
        <begin position="60"/>
        <end position="142"/>
    </location>
</feature>
<dbReference type="eggNOG" id="COG0582">
    <property type="taxonomic scope" value="Bacteria"/>
</dbReference>
<comment type="caution">
    <text evidence="7">The sequence shown here is derived from an EMBL/GenBank/DDBJ whole genome shotgun (WGS) entry which is preliminary data.</text>
</comment>
<evidence type="ECO:0000256" key="2">
    <source>
        <dbReference type="ARBA" id="ARBA00023125"/>
    </source>
</evidence>
<dbReference type="GO" id="GO:0015074">
    <property type="term" value="P:DNA integration"/>
    <property type="evidence" value="ECO:0007669"/>
    <property type="project" value="InterPro"/>
</dbReference>
<accession>B1CC87</accession>
<keyword evidence="3" id="KW-0233">DNA recombination</keyword>
<organism evidence="7 8">
    <name type="scientific">Anaerofustis stercorihominis DSM 17244</name>
    <dbReference type="NCBI Taxonomy" id="445971"/>
    <lineage>
        <taxon>Bacteria</taxon>
        <taxon>Bacillati</taxon>
        <taxon>Bacillota</taxon>
        <taxon>Clostridia</taxon>
        <taxon>Eubacteriales</taxon>
        <taxon>Eubacteriaceae</taxon>
        <taxon>Anaerofustis</taxon>
    </lineage>
</organism>